<feature type="compositionally biased region" description="Polar residues" evidence="1">
    <location>
        <begin position="436"/>
        <end position="449"/>
    </location>
</feature>
<name>K1WG11_MARBU</name>
<dbReference type="AlphaFoldDB" id="K1WG11"/>
<evidence type="ECO:0000313" key="2">
    <source>
        <dbReference type="EMBL" id="EKD16450.1"/>
    </source>
</evidence>
<feature type="compositionally biased region" description="Low complexity" evidence="1">
    <location>
        <begin position="602"/>
        <end position="611"/>
    </location>
</feature>
<reference evidence="2 3" key="1">
    <citation type="journal article" date="2012" name="BMC Genomics">
        <title>Sequencing the genome of Marssonina brunnea reveals fungus-poplar co-evolution.</title>
        <authorList>
            <person name="Zhu S."/>
            <person name="Cao Y.-Z."/>
            <person name="Jiang C."/>
            <person name="Tan B.-Y."/>
            <person name="Wang Z."/>
            <person name="Feng S."/>
            <person name="Zhang L."/>
            <person name="Su X.-H."/>
            <person name="Brejova B."/>
            <person name="Vinar T."/>
            <person name="Xu M."/>
            <person name="Wang M.-X."/>
            <person name="Zhang S.-G."/>
            <person name="Huang M.-R."/>
            <person name="Wu R."/>
            <person name="Zhou Y."/>
        </authorList>
    </citation>
    <scope>NUCLEOTIDE SEQUENCE [LARGE SCALE GENOMIC DNA]</scope>
    <source>
        <strain evidence="2 3">MB_m1</strain>
    </source>
</reference>
<accession>K1WG11</accession>
<dbReference type="HOGENOM" id="CLU_322125_0_0_1"/>
<dbReference type="EMBL" id="JH921438">
    <property type="protein sequence ID" value="EKD16450.1"/>
    <property type="molecule type" value="Genomic_DNA"/>
</dbReference>
<feature type="region of interest" description="Disordered" evidence="1">
    <location>
        <begin position="478"/>
        <end position="528"/>
    </location>
</feature>
<gene>
    <name evidence="2" type="ORF">MBM_04919</name>
</gene>
<feature type="compositionally biased region" description="Polar residues" evidence="1">
    <location>
        <begin position="612"/>
        <end position="625"/>
    </location>
</feature>
<keyword evidence="3" id="KW-1185">Reference proteome</keyword>
<dbReference type="KEGG" id="mbe:MBM_04919"/>
<feature type="region of interest" description="Disordered" evidence="1">
    <location>
        <begin position="388"/>
        <end position="449"/>
    </location>
</feature>
<feature type="region of interest" description="Disordered" evidence="1">
    <location>
        <begin position="694"/>
        <end position="717"/>
    </location>
</feature>
<evidence type="ECO:0000313" key="3">
    <source>
        <dbReference type="Proteomes" id="UP000006753"/>
    </source>
</evidence>
<dbReference type="eggNOG" id="ENOG502SD0J">
    <property type="taxonomic scope" value="Eukaryota"/>
</dbReference>
<dbReference type="InParanoid" id="K1WG11"/>
<feature type="compositionally biased region" description="Basic and acidic residues" evidence="1">
    <location>
        <begin position="707"/>
        <end position="717"/>
    </location>
</feature>
<protein>
    <submittedName>
        <fullName evidence="2">Uncharacterized protein</fullName>
    </submittedName>
</protein>
<organism evidence="2 3">
    <name type="scientific">Marssonina brunnea f. sp. multigermtubi (strain MB_m1)</name>
    <name type="common">Marssonina leaf spot fungus</name>
    <dbReference type="NCBI Taxonomy" id="1072389"/>
    <lineage>
        <taxon>Eukaryota</taxon>
        <taxon>Fungi</taxon>
        <taxon>Dikarya</taxon>
        <taxon>Ascomycota</taxon>
        <taxon>Pezizomycotina</taxon>
        <taxon>Leotiomycetes</taxon>
        <taxon>Helotiales</taxon>
        <taxon>Drepanopezizaceae</taxon>
        <taxon>Drepanopeziza</taxon>
    </lineage>
</organism>
<feature type="region of interest" description="Disordered" evidence="1">
    <location>
        <begin position="751"/>
        <end position="779"/>
    </location>
</feature>
<feature type="region of interest" description="Disordered" evidence="1">
    <location>
        <begin position="600"/>
        <end position="625"/>
    </location>
</feature>
<dbReference type="OrthoDB" id="5404004at2759"/>
<feature type="region of interest" description="Disordered" evidence="1">
    <location>
        <begin position="112"/>
        <end position="133"/>
    </location>
</feature>
<evidence type="ECO:0000256" key="1">
    <source>
        <dbReference type="SAM" id="MobiDB-lite"/>
    </source>
</evidence>
<dbReference type="Proteomes" id="UP000006753">
    <property type="component" value="Unassembled WGS sequence"/>
</dbReference>
<dbReference type="OMA" id="QATHYQP"/>
<proteinExistence type="predicted"/>
<feature type="region of interest" description="Disordered" evidence="1">
    <location>
        <begin position="801"/>
        <end position="830"/>
    </location>
</feature>
<sequence length="899" mass="97833">MVTQTALSQLGWVQLSPRETRHPSASLRVSEDIQARTIDRDTALSFDFGQRQDQLPARPSISGGLASSFAKWPDAEDLQTRDDVDFNNPFSPHGFQATLYNFPLPGSLSPALSPRSVRSPSAQTFRSIRPSTPESVDRTLTIMSVPHGEIGMALGSPPHPLPTAWQHVPPMDRYTDSPDHNDEDFIQPAPTSKQKKSTWKKLGGFFGGKKHDAQPTAFYQVQPVTITTSSHGLNFSEPPLTSEKPPKSRILGRSVSNARRTKHKPHMSRTNTLPVLFDLESEGRGAHTGTSDITLNESLAASHIPKSSQKGAGLLDIDIPSVSMERYSIMFGDVLQLQHHQTQQSSLLTRRAATLDKLKPVDEKLASEVRGSRAHRYFFLAGTNIRPQEREPEANSNLLKPRRATSPGPQRSPGFSLFPSPTPRTRDPSPPQSRTLQRSHTSPTALSPSRASFAADISNDGHASIVSEAIHVPKFSESGTTYAPRKSSLKKEGPKAVTKSSSSMSKSRSPENPIHALDPASEEADDVKKHQFPPIAVAIPMQPKKLPEPQWPITESFHTASNSISSSSITGSDVSTASSITTPLSASTAPYPVVKPLRGNTPPMSRMRPPSASQKQKPALTRTRSVTTENAPIAIPRRQSSPLLVPRSTFQAPVSSPKSGDESRLEDAADISIARQISVSRRQRQLLVPIKTGVKAHTRTSSKNANRVREGEKKERVVGAQNFPSPARRRSSINLRTVSSPLTAIAIATKEEHERVSPVPEKRVTRDASPSTKRLMLPTAKPSTPTLVVVGDRFDEREKAWAGATAGMKQRQKASSGVSERSKAKEAASTQSMSFGEIKVGLAVSRDASPARKAKDLSSHRKSKNIEAVVVALSAVNLLPSLHLFAHYFVRGGAWTDST</sequence>
<feature type="compositionally biased region" description="Basic and acidic residues" evidence="1">
    <location>
        <begin position="751"/>
        <end position="766"/>
    </location>
</feature>
<feature type="compositionally biased region" description="Polar residues" evidence="1">
    <location>
        <begin position="118"/>
        <end position="133"/>
    </location>
</feature>